<protein>
    <submittedName>
        <fullName evidence="1">Uncharacterized protein</fullName>
    </submittedName>
</protein>
<name>A0ABT6F650_9BACT</name>
<dbReference type="EMBL" id="JARRAG010000001">
    <property type="protein sequence ID" value="MDG3003050.1"/>
    <property type="molecule type" value="Genomic_DNA"/>
</dbReference>
<reference evidence="1 2" key="1">
    <citation type="submission" date="2023-03" db="EMBL/GenBank/DDBJ databases">
        <title>Paludisphaera mucosa sp. nov. a novel planctomycete from northern fen.</title>
        <authorList>
            <person name="Ivanova A."/>
        </authorList>
    </citation>
    <scope>NUCLEOTIDE SEQUENCE [LARGE SCALE GENOMIC DNA]</scope>
    <source>
        <strain evidence="1 2">Pla2</strain>
    </source>
</reference>
<gene>
    <name evidence="1" type="ORF">PZE19_04665</name>
</gene>
<evidence type="ECO:0000313" key="1">
    <source>
        <dbReference type="EMBL" id="MDG3003050.1"/>
    </source>
</evidence>
<keyword evidence="2" id="KW-1185">Reference proteome</keyword>
<dbReference type="Proteomes" id="UP001216907">
    <property type="component" value="Unassembled WGS sequence"/>
</dbReference>
<accession>A0ABT6F650</accession>
<evidence type="ECO:0000313" key="2">
    <source>
        <dbReference type="Proteomes" id="UP001216907"/>
    </source>
</evidence>
<comment type="caution">
    <text evidence="1">The sequence shown here is derived from an EMBL/GenBank/DDBJ whole genome shotgun (WGS) entry which is preliminary data.</text>
</comment>
<organism evidence="1 2">
    <name type="scientific">Paludisphaera mucosa</name>
    <dbReference type="NCBI Taxonomy" id="3030827"/>
    <lineage>
        <taxon>Bacteria</taxon>
        <taxon>Pseudomonadati</taxon>
        <taxon>Planctomycetota</taxon>
        <taxon>Planctomycetia</taxon>
        <taxon>Isosphaerales</taxon>
        <taxon>Isosphaeraceae</taxon>
        <taxon>Paludisphaera</taxon>
    </lineage>
</organism>
<dbReference type="RefSeq" id="WP_277859408.1">
    <property type="nucleotide sequence ID" value="NZ_JARRAG010000001.1"/>
</dbReference>
<sequence>MVSMHCPSCGAEGRVPKDKVDTRLLCKKCLKSFHLTSAGKIVAGPPPDLAKGAMHHPDPVHALDHVEEEVDHWVARLKSIVPKVALAAVLVLLIWVARPLVRGPRPLSRDDQAVKIAHALVRNDVPTLRKLSVSGTGDAAAELSEAILPELREHGDLQSATPTVELTVKPEAPGPGLSEVVASIRPDQPVGRLGFAVPDVSTNMKIGGAVEVTMILSGDDQSGWRLDGGRTLKAFRDSRVADLAKVAKPGTGPR</sequence>
<proteinExistence type="predicted"/>